<dbReference type="InterPro" id="IPR006597">
    <property type="entry name" value="Sel1-like"/>
</dbReference>
<evidence type="ECO:0000313" key="3">
    <source>
        <dbReference type="Proteomes" id="UP000243232"/>
    </source>
</evidence>
<accession>A0A1H2F7C6</accession>
<dbReference type="STRING" id="364197.SAMN05216296_1384"/>
<dbReference type="EMBL" id="LT629785">
    <property type="protein sequence ID" value="SDU03310.1"/>
    <property type="molecule type" value="Genomic_DNA"/>
</dbReference>
<gene>
    <name evidence="2" type="ORF">SAMN05216296_1384</name>
</gene>
<dbReference type="SUPFAM" id="SSF81901">
    <property type="entry name" value="HCP-like"/>
    <property type="match status" value="1"/>
</dbReference>
<keyword evidence="3" id="KW-1185">Reference proteome</keyword>
<feature type="signal peptide" evidence="1">
    <location>
        <begin position="1"/>
        <end position="18"/>
    </location>
</feature>
<dbReference type="Proteomes" id="UP000243232">
    <property type="component" value="Chromosome I"/>
</dbReference>
<evidence type="ECO:0000256" key="1">
    <source>
        <dbReference type="SAM" id="SignalP"/>
    </source>
</evidence>
<organism evidence="2 3">
    <name type="scientific">Pseudomonas pohangensis</name>
    <dbReference type="NCBI Taxonomy" id="364197"/>
    <lineage>
        <taxon>Bacteria</taxon>
        <taxon>Pseudomonadati</taxon>
        <taxon>Pseudomonadota</taxon>
        <taxon>Gammaproteobacteria</taxon>
        <taxon>Pseudomonadales</taxon>
        <taxon>Pseudomonadaceae</taxon>
        <taxon>Pseudomonas</taxon>
    </lineage>
</organism>
<dbReference type="AlphaFoldDB" id="A0A1H2F7C6"/>
<keyword evidence="1" id="KW-0732">Signal</keyword>
<sequence length="191" mass="20357">MKAGCAFALMLVCGFAQANATDDYLAGLKALEQGRREDGLYLLEQAAVAGSVAAQLKFGELTPGQPGERWLRAAVRKGSLPAAEALAQRYYDDRSYRRAAQCWLAAAKRGSSSAQAHLGALQVVGLGLPRDRLQAFAWMNLAASAGDPEVIALRDNLASQLDAVQLAQGEALSRELPQKQDYLPGEPPCGE</sequence>
<feature type="chain" id="PRO_5009273674" description="Sel1 repeat-containing protein" evidence="1">
    <location>
        <begin position="19"/>
        <end position="191"/>
    </location>
</feature>
<dbReference type="SMART" id="SM00671">
    <property type="entry name" value="SEL1"/>
    <property type="match status" value="2"/>
</dbReference>
<proteinExistence type="predicted"/>
<evidence type="ECO:0000313" key="2">
    <source>
        <dbReference type="EMBL" id="SDU03310.1"/>
    </source>
</evidence>
<evidence type="ECO:0008006" key="4">
    <source>
        <dbReference type="Google" id="ProtNLM"/>
    </source>
</evidence>
<protein>
    <recommendedName>
        <fullName evidence="4">Sel1 repeat-containing protein</fullName>
    </recommendedName>
</protein>
<name>A0A1H2F7C6_9PSED</name>
<dbReference type="InterPro" id="IPR011990">
    <property type="entry name" value="TPR-like_helical_dom_sf"/>
</dbReference>
<dbReference type="RefSeq" id="WP_090193713.1">
    <property type="nucleotide sequence ID" value="NZ_LT629785.1"/>
</dbReference>
<reference evidence="3" key="1">
    <citation type="submission" date="2016-10" db="EMBL/GenBank/DDBJ databases">
        <authorList>
            <person name="Varghese N."/>
            <person name="Submissions S."/>
        </authorList>
    </citation>
    <scope>NUCLEOTIDE SEQUENCE [LARGE SCALE GENOMIC DNA]</scope>
    <source>
        <strain evidence="3">DSM 17875</strain>
    </source>
</reference>
<dbReference type="OrthoDB" id="8561742at2"/>
<dbReference type="Gene3D" id="1.25.40.10">
    <property type="entry name" value="Tetratricopeptide repeat domain"/>
    <property type="match status" value="1"/>
</dbReference>